<sequence length="287" mass="29608">MRGMASFSLAGIQFGMPAGGLLRLTCAVLLTGEIAATADCGGIRVDPPVRPPATTAPAEPARPPDPAARCFGPTAVNVPMTTADGVRLAGVRLGSGPRGLVLIHQEDGDMCQWHRYAPRWVAQGYHVLVFDLRCFGFSECGAVDDYVADTTIAVATLRAAGAAEVVVVGAGVGAGVALVAGAHLGDQVSGVVALSVPSLTEPAAPAGRDPRTPLAARTAFRVPLLLVYTERDRNAMSARSATRFVNESPSPDKRLAAFSGTAHGVNMLHTGGEIPVLVEGFLRAHTA</sequence>
<evidence type="ECO:0000259" key="2">
    <source>
        <dbReference type="Pfam" id="PF12146"/>
    </source>
</evidence>
<dbReference type="Pfam" id="PF12146">
    <property type="entry name" value="Hydrolase_4"/>
    <property type="match status" value="1"/>
</dbReference>
<reference evidence="3" key="1">
    <citation type="submission" date="2022-12" db="EMBL/GenBank/DDBJ databases">
        <title>New Phytohabitans aurantiacus sp. RD004123 nov., an actinomycete isolated from soil.</title>
        <authorList>
            <person name="Triningsih D.W."/>
            <person name="Harunari E."/>
            <person name="Igarashi Y."/>
        </authorList>
    </citation>
    <scope>NUCLEOTIDE SEQUENCE</scope>
    <source>
        <strain evidence="3">RD004123</strain>
    </source>
</reference>
<dbReference type="Gene3D" id="3.40.50.1820">
    <property type="entry name" value="alpha/beta hydrolase"/>
    <property type="match status" value="1"/>
</dbReference>
<evidence type="ECO:0000256" key="1">
    <source>
        <dbReference type="SAM" id="MobiDB-lite"/>
    </source>
</evidence>
<accession>A0ABQ5QUJ0</accession>
<evidence type="ECO:0000313" key="3">
    <source>
        <dbReference type="EMBL" id="GLH97542.1"/>
    </source>
</evidence>
<keyword evidence="4" id="KW-1185">Reference proteome</keyword>
<dbReference type="Proteomes" id="UP001144280">
    <property type="component" value="Unassembled WGS sequence"/>
</dbReference>
<organism evidence="3 4">
    <name type="scientific">Phytohabitans aurantiacus</name>
    <dbReference type="NCBI Taxonomy" id="3016789"/>
    <lineage>
        <taxon>Bacteria</taxon>
        <taxon>Bacillati</taxon>
        <taxon>Actinomycetota</taxon>
        <taxon>Actinomycetes</taxon>
        <taxon>Micromonosporales</taxon>
        <taxon>Micromonosporaceae</taxon>
    </lineage>
</organism>
<dbReference type="InterPro" id="IPR029058">
    <property type="entry name" value="AB_hydrolase_fold"/>
</dbReference>
<dbReference type="EMBL" id="BSDI01000011">
    <property type="protein sequence ID" value="GLH97542.1"/>
    <property type="molecule type" value="Genomic_DNA"/>
</dbReference>
<comment type="caution">
    <text evidence="3">The sequence shown here is derived from an EMBL/GenBank/DDBJ whole genome shotgun (WGS) entry which is preliminary data.</text>
</comment>
<dbReference type="InterPro" id="IPR022742">
    <property type="entry name" value="Hydrolase_4"/>
</dbReference>
<name>A0ABQ5QUJ0_9ACTN</name>
<feature type="region of interest" description="Disordered" evidence="1">
    <location>
        <begin position="46"/>
        <end position="66"/>
    </location>
</feature>
<evidence type="ECO:0000313" key="4">
    <source>
        <dbReference type="Proteomes" id="UP001144280"/>
    </source>
</evidence>
<proteinExistence type="predicted"/>
<feature type="domain" description="Serine aminopeptidase S33" evidence="2">
    <location>
        <begin position="109"/>
        <end position="195"/>
    </location>
</feature>
<protein>
    <recommendedName>
        <fullName evidence="2">Serine aminopeptidase S33 domain-containing protein</fullName>
    </recommendedName>
</protein>
<gene>
    <name evidence="3" type="ORF">Pa4123_28170</name>
</gene>
<dbReference type="SUPFAM" id="SSF53474">
    <property type="entry name" value="alpha/beta-Hydrolases"/>
    <property type="match status" value="1"/>
</dbReference>